<feature type="chain" id="PRO_5038748197" evidence="1">
    <location>
        <begin position="39"/>
        <end position="125"/>
    </location>
</feature>
<sequence length="125" mass="13163">MTTILKSGARRASALLAALLMTASLTGLSVLGTASAAAAEPVEVQARHCETGMSATGSGDSIRYFGWARCYNSQPAPYRFRLAWSCVGSSDIRYSNWHVADGSRIVGYCSTGVRVDIARAITSGP</sequence>
<keyword evidence="1" id="KW-0732">Signal</keyword>
<dbReference type="RefSeq" id="WP_091027335.1">
    <property type="nucleotide sequence ID" value="NZ_FNAD01000001.1"/>
</dbReference>
<accession>A0A1G6R4I7</accession>
<protein>
    <submittedName>
        <fullName evidence="2">Uncharacterized protein</fullName>
    </submittedName>
</protein>
<name>A0A1G6R4I7_9ACTN</name>
<gene>
    <name evidence="2" type="ORF">SAMN05216270_101261</name>
</gene>
<dbReference type="AlphaFoldDB" id="A0A1G6R4I7"/>
<dbReference type="EMBL" id="FNAD01000001">
    <property type="protein sequence ID" value="SDC98917.1"/>
    <property type="molecule type" value="Genomic_DNA"/>
</dbReference>
<evidence type="ECO:0000256" key="1">
    <source>
        <dbReference type="SAM" id="SignalP"/>
    </source>
</evidence>
<dbReference type="Proteomes" id="UP000198949">
    <property type="component" value="Unassembled WGS sequence"/>
</dbReference>
<evidence type="ECO:0000313" key="3">
    <source>
        <dbReference type="Proteomes" id="UP000198949"/>
    </source>
</evidence>
<organism evidence="2 3">
    <name type="scientific">Glycomyces harbinensis</name>
    <dbReference type="NCBI Taxonomy" id="58114"/>
    <lineage>
        <taxon>Bacteria</taxon>
        <taxon>Bacillati</taxon>
        <taxon>Actinomycetota</taxon>
        <taxon>Actinomycetes</taxon>
        <taxon>Glycomycetales</taxon>
        <taxon>Glycomycetaceae</taxon>
        <taxon>Glycomyces</taxon>
    </lineage>
</organism>
<feature type="signal peptide" evidence="1">
    <location>
        <begin position="1"/>
        <end position="38"/>
    </location>
</feature>
<evidence type="ECO:0000313" key="2">
    <source>
        <dbReference type="EMBL" id="SDC98917.1"/>
    </source>
</evidence>
<proteinExistence type="predicted"/>
<keyword evidence="3" id="KW-1185">Reference proteome</keyword>
<reference evidence="3" key="1">
    <citation type="submission" date="2016-10" db="EMBL/GenBank/DDBJ databases">
        <authorList>
            <person name="Varghese N."/>
            <person name="Submissions S."/>
        </authorList>
    </citation>
    <scope>NUCLEOTIDE SEQUENCE [LARGE SCALE GENOMIC DNA]</scope>
    <source>
        <strain evidence="3">CGMCC 4.3516</strain>
    </source>
</reference>
<dbReference type="OrthoDB" id="5228092at2"/>